<dbReference type="AlphaFoldDB" id="A0A846TQM0"/>
<feature type="binding site" evidence="12">
    <location>
        <position position="34"/>
    </location>
    <ligand>
        <name>a divalent metal cation</name>
        <dbReference type="ChEBI" id="CHEBI:60240"/>
    </ligand>
</feature>
<dbReference type="PANTHER" id="PTHR10954:SF18">
    <property type="entry name" value="RIBONUCLEASE HII"/>
    <property type="match status" value="1"/>
</dbReference>
<dbReference type="EC" id="3.1.26.4" evidence="13"/>
<protein>
    <recommendedName>
        <fullName evidence="13">Ribonuclease</fullName>
        <ecNumber evidence="13">3.1.26.4</ecNumber>
    </recommendedName>
</protein>
<dbReference type="Proteomes" id="UP000521379">
    <property type="component" value="Unassembled WGS sequence"/>
</dbReference>
<feature type="binding site" evidence="12">
    <location>
        <position position="35"/>
    </location>
    <ligand>
        <name>a divalent metal cation</name>
        <dbReference type="ChEBI" id="CHEBI:60240"/>
    </ligand>
</feature>
<dbReference type="GO" id="GO:0046872">
    <property type="term" value="F:metal ion binding"/>
    <property type="evidence" value="ECO:0007669"/>
    <property type="project" value="UniProtKB-KW"/>
</dbReference>
<dbReference type="InterPro" id="IPR022898">
    <property type="entry name" value="RNase_HII"/>
</dbReference>
<evidence type="ECO:0000256" key="2">
    <source>
        <dbReference type="ARBA" id="ARBA00001946"/>
    </source>
</evidence>
<name>A0A846TQM0_9MICC</name>
<evidence type="ECO:0000256" key="6">
    <source>
        <dbReference type="ARBA" id="ARBA00022490"/>
    </source>
</evidence>
<comment type="subcellular location">
    <subcellularLocation>
        <location evidence="4">Cytoplasm</location>
    </subcellularLocation>
</comment>
<evidence type="ECO:0000256" key="12">
    <source>
        <dbReference type="PROSITE-ProRule" id="PRU01319"/>
    </source>
</evidence>
<evidence type="ECO:0000313" key="16">
    <source>
        <dbReference type="Proteomes" id="UP000521379"/>
    </source>
</evidence>
<dbReference type="SUPFAM" id="SSF53098">
    <property type="entry name" value="Ribonuclease H-like"/>
    <property type="match status" value="1"/>
</dbReference>
<dbReference type="InterPro" id="IPR012337">
    <property type="entry name" value="RNaseH-like_sf"/>
</dbReference>
<evidence type="ECO:0000256" key="8">
    <source>
        <dbReference type="ARBA" id="ARBA00022723"/>
    </source>
</evidence>
<evidence type="ECO:0000256" key="11">
    <source>
        <dbReference type="ARBA" id="ARBA00023211"/>
    </source>
</evidence>
<evidence type="ECO:0000256" key="5">
    <source>
        <dbReference type="ARBA" id="ARBA00007383"/>
    </source>
</evidence>
<dbReference type="GO" id="GO:0006298">
    <property type="term" value="P:mismatch repair"/>
    <property type="evidence" value="ECO:0007669"/>
    <property type="project" value="TreeGrafter"/>
</dbReference>
<evidence type="ECO:0000256" key="9">
    <source>
        <dbReference type="ARBA" id="ARBA00022759"/>
    </source>
</evidence>
<evidence type="ECO:0000256" key="13">
    <source>
        <dbReference type="RuleBase" id="RU003515"/>
    </source>
</evidence>
<keyword evidence="9 12" id="KW-0255">Endonuclease</keyword>
<sequence>MAVTPAPTLDLEHELMVAGRAGQGARPVLIGGMDEVGRGALAGPATVGVAVVDASTGPVPGRLRDSKLLRPAVRDALVPEIEAWVVEARTGSSTPEEIDALGIVGALRLAGRRAVAALEPAHLPDLILLDGVHDWLTEPDADLFAPLSPVDAAPIWTSPVRTVVKGDMRCASIAAASVVAKVHRDRVMEDLHQQFPAYGWLGNKGYGAAAHRAALMDHGVTVHHRRSWKLGV</sequence>
<feature type="binding site" evidence="12">
    <location>
        <position position="130"/>
    </location>
    <ligand>
        <name>a divalent metal cation</name>
        <dbReference type="ChEBI" id="CHEBI:60240"/>
    </ligand>
</feature>
<comment type="function">
    <text evidence="3 13">Endonuclease that specifically degrades the RNA of RNA-DNA hybrids.</text>
</comment>
<evidence type="ECO:0000256" key="3">
    <source>
        <dbReference type="ARBA" id="ARBA00004065"/>
    </source>
</evidence>
<gene>
    <name evidence="15" type="ORF">GTW58_03950</name>
</gene>
<dbReference type="RefSeq" id="WP_119932605.1">
    <property type="nucleotide sequence ID" value="NZ_JAAVUN010000005.1"/>
</dbReference>
<dbReference type="InterPro" id="IPR036397">
    <property type="entry name" value="RNaseH_sf"/>
</dbReference>
<accession>A0A846TQM0</accession>
<comment type="cofactor">
    <cofactor evidence="12">
        <name>Mn(2+)</name>
        <dbReference type="ChEBI" id="CHEBI:29035"/>
    </cofactor>
    <cofactor evidence="12">
        <name>Mg(2+)</name>
        <dbReference type="ChEBI" id="CHEBI:18420"/>
    </cofactor>
    <text evidence="12">Manganese or magnesium. Binds 1 divalent metal ion per monomer in the absence of substrate. May bind a second metal ion after substrate binding.</text>
</comment>
<proteinExistence type="inferred from homology"/>
<evidence type="ECO:0000259" key="14">
    <source>
        <dbReference type="PROSITE" id="PS51975"/>
    </source>
</evidence>
<evidence type="ECO:0000256" key="7">
    <source>
        <dbReference type="ARBA" id="ARBA00022722"/>
    </source>
</evidence>
<dbReference type="InterPro" id="IPR001352">
    <property type="entry name" value="RNase_HII/HIII"/>
</dbReference>
<reference evidence="15 16" key="1">
    <citation type="submission" date="2020-02" db="EMBL/GenBank/DDBJ databases">
        <authorList>
            <person name="Sun Q."/>
        </authorList>
    </citation>
    <scope>NUCLEOTIDE SEQUENCE [LARGE SCALE GENOMIC DNA]</scope>
    <source>
        <strain evidence="15 16">YIM 13062</strain>
    </source>
</reference>
<dbReference type="InterPro" id="IPR024567">
    <property type="entry name" value="RNase_HII/HIII_dom"/>
</dbReference>
<dbReference type="PANTHER" id="PTHR10954">
    <property type="entry name" value="RIBONUCLEASE H2 SUBUNIT A"/>
    <property type="match status" value="1"/>
</dbReference>
<dbReference type="EMBL" id="JAAVUN010000005">
    <property type="protein sequence ID" value="NKE09109.1"/>
    <property type="molecule type" value="Genomic_DNA"/>
</dbReference>
<dbReference type="GO" id="GO:0032299">
    <property type="term" value="C:ribonuclease H2 complex"/>
    <property type="evidence" value="ECO:0007669"/>
    <property type="project" value="TreeGrafter"/>
</dbReference>
<comment type="catalytic activity">
    <reaction evidence="1 12 13">
        <text>Endonucleolytic cleavage to 5'-phosphomonoester.</text>
        <dbReference type="EC" id="3.1.26.4"/>
    </reaction>
</comment>
<keyword evidence="8 12" id="KW-0479">Metal-binding</keyword>
<feature type="domain" description="RNase H type-2" evidence="14">
    <location>
        <begin position="28"/>
        <end position="232"/>
    </location>
</feature>
<dbReference type="GO" id="GO:0005737">
    <property type="term" value="C:cytoplasm"/>
    <property type="evidence" value="ECO:0007669"/>
    <property type="project" value="UniProtKB-SubCell"/>
</dbReference>
<dbReference type="Pfam" id="PF01351">
    <property type="entry name" value="RNase_HII"/>
    <property type="match status" value="1"/>
</dbReference>
<keyword evidence="10 12" id="KW-0378">Hydrolase</keyword>
<keyword evidence="11" id="KW-0464">Manganese</keyword>
<evidence type="ECO:0000256" key="1">
    <source>
        <dbReference type="ARBA" id="ARBA00000077"/>
    </source>
</evidence>
<evidence type="ECO:0000256" key="4">
    <source>
        <dbReference type="ARBA" id="ARBA00004496"/>
    </source>
</evidence>
<dbReference type="PROSITE" id="PS51975">
    <property type="entry name" value="RNASE_H_2"/>
    <property type="match status" value="1"/>
</dbReference>
<keyword evidence="7 12" id="KW-0540">Nuclease</keyword>
<dbReference type="GO" id="GO:0043137">
    <property type="term" value="P:DNA replication, removal of RNA primer"/>
    <property type="evidence" value="ECO:0007669"/>
    <property type="project" value="TreeGrafter"/>
</dbReference>
<evidence type="ECO:0000256" key="10">
    <source>
        <dbReference type="ARBA" id="ARBA00022801"/>
    </source>
</evidence>
<dbReference type="GO" id="GO:0004523">
    <property type="term" value="F:RNA-DNA hybrid ribonuclease activity"/>
    <property type="evidence" value="ECO:0007669"/>
    <property type="project" value="UniProtKB-UniRule"/>
</dbReference>
<comment type="caution">
    <text evidence="15">The sequence shown here is derived from an EMBL/GenBank/DDBJ whole genome shotgun (WGS) entry which is preliminary data.</text>
</comment>
<dbReference type="CDD" id="cd07182">
    <property type="entry name" value="RNase_HII_bacteria_HII_like"/>
    <property type="match status" value="1"/>
</dbReference>
<dbReference type="Gene3D" id="3.30.420.10">
    <property type="entry name" value="Ribonuclease H-like superfamily/Ribonuclease H"/>
    <property type="match status" value="1"/>
</dbReference>
<comment type="similarity">
    <text evidence="5 13">Belongs to the RNase HII family.</text>
</comment>
<keyword evidence="6" id="KW-0963">Cytoplasm</keyword>
<dbReference type="GO" id="GO:0003723">
    <property type="term" value="F:RNA binding"/>
    <property type="evidence" value="ECO:0007669"/>
    <property type="project" value="UniProtKB-UniRule"/>
</dbReference>
<dbReference type="NCBIfam" id="NF000595">
    <property type="entry name" value="PRK00015.1-3"/>
    <property type="match status" value="1"/>
</dbReference>
<organism evidence="15 16">
    <name type="scientific">Kocuria subflava</name>
    <dbReference type="NCBI Taxonomy" id="1736139"/>
    <lineage>
        <taxon>Bacteria</taxon>
        <taxon>Bacillati</taxon>
        <taxon>Actinomycetota</taxon>
        <taxon>Actinomycetes</taxon>
        <taxon>Micrococcales</taxon>
        <taxon>Micrococcaceae</taxon>
        <taxon>Kocuria</taxon>
    </lineage>
</organism>
<keyword evidence="16" id="KW-1185">Reference proteome</keyword>
<comment type="cofactor">
    <cofactor evidence="2">
        <name>Mg(2+)</name>
        <dbReference type="ChEBI" id="CHEBI:18420"/>
    </cofactor>
</comment>
<evidence type="ECO:0000313" key="15">
    <source>
        <dbReference type="EMBL" id="NKE09109.1"/>
    </source>
</evidence>